<evidence type="ECO:0000313" key="2">
    <source>
        <dbReference type="EMBL" id="PZR00815.1"/>
    </source>
</evidence>
<protein>
    <submittedName>
        <fullName evidence="2">Uncharacterized protein</fullName>
    </submittedName>
</protein>
<name>A0A2W5SMH8_CERSP</name>
<accession>A0A2W5SMH8</accession>
<evidence type="ECO:0000256" key="1">
    <source>
        <dbReference type="SAM" id="MobiDB-lite"/>
    </source>
</evidence>
<sequence>MAAGAVLSMENAMTRSSSAPAVRPRTDRRPDLSGWQHELFLSALTGGFSLSLFDALFDRMERQP</sequence>
<evidence type="ECO:0000313" key="3">
    <source>
        <dbReference type="Proteomes" id="UP000248975"/>
    </source>
</evidence>
<gene>
    <name evidence="2" type="ORF">DI533_09915</name>
</gene>
<feature type="region of interest" description="Disordered" evidence="1">
    <location>
        <begin position="1"/>
        <end position="29"/>
    </location>
</feature>
<organism evidence="2 3">
    <name type="scientific">Cereibacter sphaeroides</name>
    <name type="common">Rhodobacter sphaeroides</name>
    <dbReference type="NCBI Taxonomy" id="1063"/>
    <lineage>
        <taxon>Bacteria</taxon>
        <taxon>Pseudomonadati</taxon>
        <taxon>Pseudomonadota</taxon>
        <taxon>Alphaproteobacteria</taxon>
        <taxon>Rhodobacterales</taxon>
        <taxon>Paracoccaceae</taxon>
        <taxon>Cereibacter</taxon>
    </lineage>
</organism>
<comment type="caution">
    <text evidence="2">The sequence shown here is derived from an EMBL/GenBank/DDBJ whole genome shotgun (WGS) entry which is preliminary data.</text>
</comment>
<dbReference type="EMBL" id="QFQS01000001">
    <property type="protein sequence ID" value="PZR00815.1"/>
    <property type="molecule type" value="Genomic_DNA"/>
</dbReference>
<dbReference type="Proteomes" id="UP000248975">
    <property type="component" value="Unassembled WGS sequence"/>
</dbReference>
<proteinExistence type="predicted"/>
<dbReference type="AlphaFoldDB" id="A0A2W5SMH8"/>
<reference evidence="2 3" key="1">
    <citation type="submission" date="2017-08" db="EMBL/GenBank/DDBJ databases">
        <title>Infants hospitalized years apart are colonized by the same room-sourced microbial strains.</title>
        <authorList>
            <person name="Brooks B."/>
            <person name="Olm M.R."/>
            <person name="Firek B.A."/>
            <person name="Baker R."/>
            <person name="Thomas B.C."/>
            <person name="Morowitz M.J."/>
            <person name="Banfield J.F."/>
        </authorList>
    </citation>
    <scope>NUCLEOTIDE SEQUENCE [LARGE SCALE GENOMIC DNA]</scope>
    <source>
        <strain evidence="2">S2_003_000_R2_11</strain>
    </source>
</reference>